<comment type="caution">
    <text evidence="2">The sequence shown here is derived from an EMBL/GenBank/DDBJ whole genome shotgun (WGS) entry which is preliminary data.</text>
</comment>
<evidence type="ECO:0000313" key="2">
    <source>
        <dbReference type="EMBL" id="GMS93395.1"/>
    </source>
</evidence>
<dbReference type="EMBL" id="BTSX01000004">
    <property type="protein sequence ID" value="GMS93395.1"/>
    <property type="molecule type" value="Genomic_DNA"/>
</dbReference>
<feature type="compositionally biased region" description="Basic and acidic residues" evidence="1">
    <location>
        <begin position="152"/>
        <end position="168"/>
    </location>
</feature>
<feature type="region of interest" description="Disordered" evidence="1">
    <location>
        <begin position="120"/>
        <end position="168"/>
    </location>
</feature>
<evidence type="ECO:0000313" key="3">
    <source>
        <dbReference type="Proteomes" id="UP001432027"/>
    </source>
</evidence>
<gene>
    <name evidence="2" type="ORF">PENTCL1PPCAC_15570</name>
</gene>
<name>A0AAV5TCV4_9BILA</name>
<organism evidence="2 3">
    <name type="scientific">Pristionchus entomophagus</name>
    <dbReference type="NCBI Taxonomy" id="358040"/>
    <lineage>
        <taxon>Eukaryota</taxon>
        <taxon>Metazoa</taxon>
        <taxon>Ecdysozoa</taxon>
        <taxon>Nematoda</taxon>
        <taxon>Chromadorea</taxon>
        <taxon>Rhabditida</taxon>
        <taxon>Rhabditina</taxon>
        <taxon>Diplogasteromorpha</taxon>
        <taxon>Diplogasteroidea</taxon>
        <taxon>Neodiplogasteridae</taxon>
        <taxon>Pristionchus</taxon>
    </lineage>
</organism>
<dbReference type="Proteomes" id="UP001432027">
    <property type="component" value="Unassembled WGS sequence"/>
</dbReference>
<proteinExistence type="predicted"/>
<dbReference type="AlphaFoldDB" id="A0AAV5TCV4"/>
<keyword evidence="3" id="KW-1185">Reference proteome</keyword>
<accession>A0AAV5TCV4</accession>
<sequence length="168" mass="18294">MKIGHYCNLITLRVDNTKVLLIRSKLIISSALDLGDVDSGRSPGRSGRIAGDSESGGPGAVIQDRAVTSVDLDICIRSSASERPHVAIPIHVSHVARHRFCAISGHCDGDQIHSACFTSDSSRSSGRHFHAALSKRDEDDKGKRRTKRGKFHPADRDEMSLTEGKLRL</sequence>
<reference evidence="2" key="1">
    <citation type="submission" date="2023-10" db="EMBL/GenBank/DDBJ databases">
        <title>Genome assembly of Pristionchus species.</title>
        <authorList>
            <person name="Yoshida K."/>
            <person name="Sommer R.J."/>
        </authorList>
    </citation>
    <scope>NUCLEOTIDE SEQUENCE</scope>
    <source>
        <strain evidence="2">RS0144</strain>
    </source>
</reference>
<feature type="region of interest" description="Disordered" evidence="1">
    <location>
        <begin position="39"/>
        <end position="60"/>
    </location>
</feature>
<protein>
    <submittedName>
        <fullName evidence="2">Uncharacterized protein</fullName>
    </submittedName>
</protein>
<evidence type="ECO:0000256" key="1">
    <source>
        <dbReference type="SAM" id="MobiDB-lite"/>
    </source>
</evidence>